<dbReference type="GO" id="GO:0008017">
    <property type="term" value="F:microtubule binding"/>
    <property type="evidence" value="ECO:0007669"/>
    <property type="project" value="TreeGrafter"/>
</dbReference>
<dbReference type="GO" id="GO:0048487">
    <property type="term" value="F:beta-tubulin binding"/>
    <property type="evidence" value="ECO:0007669"/>
    <property type="project" value="TreeGrafter"/>
</dbReference>
<name>A0A4C1X1S1_EUMVA</name>
<evidence type="ECO:0000313" key="4">
    <source>
        <dbReference type="Proteomes" id="UP000299102"/>
    </source>
</evidence>
<feature type="domain" description="CASC1 C-terminal" evidence="2">
    <location>
        <begin position="155"/>
        <end position="305"/>
    </location>
</feature>
<comment type="caution">
    <text evidence="3">The sequence shown here is derived from an EMBL/GenBank/DDBJ whole genome shotgun (WGS) entry which is preliminary data.</text>
</comment>
<evidence type="ECO:0000313" key="3">
    <source>
        <dbReference type="EMBL" id="GBP57030.1"/>
    </source>
</evidence>
<feature type="compositionally biased region" description="Polar residues" evidence="1">
    <location>
        <begin position="67"/>
        <end position="87"/>
    </location>
</feature>
<accession>A0A4C1X1S1</accession>
<dbReference type="PANTHER" id="PTHR20929:SF11">
    <property type="entry name" value="DYNEIN AXONEMAL INTERMEDIATE CHAIN 7"/>
    <property type="match status" value="1"/>
</dbReference>
<gene>
    <name evidence="3" type="primary">AXP83.9</name>
    <name evidence="3" type="ORF">EVAR_45785_1</name>
</gene>
<organism evidence="3 4">
    <name type="scientific">Eumeta variegata</name>
    <name type="common">Bagworm moth</name>
    <name type="synonym">Eumeta japonica</name>
    <dbReference type="NCBI Taxonomy" id="151549"/>
    <lineage>
        <taxon>Eukaryota</taxon>
        <taxon>Metazoa</taxon>
        <taxon>Ecdysozoa</taxon>
        <taxon>Arthropoda</taxon>
        <taxon>Hexapoda</taxon>
        <taxon>Insecta</taxon>
        <taxon>Pterygota</taxon>
        <taxon>Neoptera</taxon>
        <taxon>Endopterygota</taxon>
        <taxon>Lepidoptera</taxon>
        <taxon>Glossata</taxon>
        <taxon>Ditrysia</taxon>
        <taxon>Tineoidea</taxon>
        <taxon>Psychidae</taxon>
        <taxon>Oiketicinae</taxon>
        <taxon>Eumeta</taxon>
    </lineage>
</organism>
<protein>
    <submittedName>
        <fullName evidence="3">Axonemal 84 kDa protein</fullName>
    </submittedName>
</protein>
<dbReference type="PANTHER" id="PTHR20929">
    <property type="entry name" value="LUNG ADENOMA SUSCEPTIBILITY 1-RELATED"/>
    <property type="match status" value="1"/>
</dbReference>
<dbReference type="InterPro" id="IPR023247">
    <property type="entry name" value="IC97/Dnai7-like"/>
</dbReference>
<sequence>MNISSLPAVFVPKGLEAVKYQVQYRAPAAPPGVTRTPEEIEAEMKRAEAEYEKLALVNIESVDSTMSRRSSTSVDTRNPKGVNSSNKLLGRNMISDEGQAEGSRVRCWQWWSTVIITPKIIDCRLDLVFSSRSLPEDVIWSEPPAVCQWRDDKSVWTTSYINDYKFNEDKLNVQFRTGVLWPIGLATVKYNNMPYQNWELKPDPYSQGVLITVTGMYVTVTFQCLGNSVKLMKVSAAGTNYMADHYKKPYGVKRLLQIMKEAACDFFPDFDAHNQIDGSCPKEWICERHNYHAMASLSRAYNFQWSRCFISFITLSDTDPLKSKPLAMCLVNHDKPMATDVFIAGDYGRNPLSLRRRMGLRFHSFQTP</sequence>
<reference evidence="3 4" key="1">
    <citation type="journal article" date="2019" name="Commun. Biol.">
        <title>The bagworm genome reveals a unique fibroin gene that provides high tensile strength.</title>
        <authorList>
            <person name="Kono N."/>
            <person name="Nakamura H."/>
            <person name="Ohtoshi R."/>
            <person name="Tomita M."/>
            <person name="Numata K."/>
            <person name="Arakawa K."/>
        </authorList>
    </citation>
    <scope>NUCLEOTIDE SEQUENCE [LARGE SCALE GENOMIC DNA]</scope>
</reference>
<evidence type="ECO:0000256" key="1">
    <source>
        <dbReference type="SAM" id="MobiDB-lite"/>
    </source>
</evidence>
<dbReference type="OrthoDB" id="297923at2759"/>
<dbReference type="STRING" id="151549.A0A4C1X1S1"/>
<dbReference type="EMBL" id="BGZK01000707">
    <property type="protein sequence ID" value="GBP57030.1"/>
    <property type="molecule type" value="Genomic_DNA"/>
</dbReference>
<dbReference type="AlphaFoldDB" id="A0A4C1X1S1"/>
<dbReference type="Pfam" id="PF12366">
    <property type="entry name" value="Casc1_C"/>
    <property type="match status" value="1"/>
</dbReference>
<keyword evidence="4" id="KW-1185">Reference proteome</keyword>
<feature type="region of interest" description="Disordered" evidence="1">
    <location>
        <begin position="67"/>
        <end position="88"/>
    </location>
</feature>
<proteinExistence type="predicted"/>
<dbReference type="InterPro" id="IPR022110">
    <property type="entry name" value="CASC1_C"/>
</dbReference>
<evidence type="ECO:0000259" key="2">
    <source>
        <dbReference type="Pfam" id="PF12366"/>
    </source>
</evidence>
<dbReference type="Proteomes" id="UP000299102">
    <property type="component" value="Unassembled WGS sequence"/>
</dbReference>
<dbReference type="GO" id="GO:0005930">
    <property type="term" value="C:axoneme"/>
    <property type="evidence" value="ECO:0007669"/>
    <property type="project" value="TreeGrafter"/>
</dbReference>